<dbReference type="PRINTS" id="PR00463">
    <property type="entry name" value="EP450I"/>
</dbReference>
<evidence type="ECO:0000256" key="2">
    <source>
        <dbReference type="ARBA" id="ARBA00022723"/>
    </source>
</evidence>
<dbReference type="KEGG" id="amus:LMH87_001170"/>
<dbReference type="GO" id="GO:0004497">
    <property type="term" value="F:monooxygenase activity"/>
    <property type="evidence" value="ECO:0007669"/>
    <property type="project" value="InterPro"/>
</dbReference>
<comment type="cofactor">
    <cofactor evidence="4">
        <name>heme</name>
        <dbReference type="ChEBI" id="CHEBI:30413"/>
    </cofactor>
</comment>
<dbReference type="Pfam" id="PF00067">
    <property type="entry name" value="p450"/>
    <property type="match status" value="1"/>
</dbReference>
<proteinExistence type="predicted"/>
<keyword evidence="5" id="KW-0812">Transmembrane</keyword>
<reference evidence="6" key="1">
    <citation type="journal article" date="2023" name="Access Microbiol">
        <title>De-novo genome assembly for Akanthomyces muscarius, a biocontrol agent of insect agricultural pests.</title>
        <authorList>
            <person name="Erdos Z."/>
            <person name="Studholme D.J."/>
            <person name="Raymond B."/>
            <person name="Sharma M."/>
        </authorList>
    </citation>
    <scope>NUCLEOTIDE SEQUENCE</scope>
    <source>
        <strain evidence="6">Ve6</strain>
    </source>
</reference>
<dbReference type="InterPro" id="IPR002401">
    <property type="entry name" value="Cyt_P450_E_grp-I"/>
</dbReference>
<dbReference type="EMBL" id="JAJHUN010000007">
    <property type="protein sequence ID" value="KAJ4155950.1"/>
    <property type="molecule type" value="Genomic_DNA"/>
</dbReference>
<evidence type="ECO:0000256" key="3">
    <source>
        <dbReference type="ARBA" id="ARBA00023004"/>
    </source>
</evidence>
<gene>
    <name evidence="6" type="ORF">LMH87_001170</name>
</gene>
<keyword evidence="5" id="KW-0472">Membrane</keyword>
<sequence length="637" mass="71015">MRQASTKTAGETSSHYQLVPLLNYGCSSNPISQEALMILGMLLGAGSLPRRCESFDKMRNLHLATALENYKSPERLDNLDLFILDARRNFVAALETFALRLYSQQAKNEANNGLRLSSLALSFGLFWVGTLFVYGLYFTFIYPFYVSPTRHLPTAGGRHWLMGHIPELFGAAPGECSRTWNKTVPHDGLLRFFMFFNQERLLAISPKAVADITVANAYAWEKPGSIRSALSTITGVGLVTSEGDEHRRQRRHMLPAFNFRHIKDLYPVFWDKSREVVQSMTKSVNGGSDKLYVSHWASLATLDIIGMAAMGRDFSAIRDPENALVAQYTSVFEGQSILRVFLVLGLVLPQWLIEEIPLKKIREFRDASRTIRRVCQELIEEKRAKLQAQKADKTKQPDVDILSIALESGQFTDEGLQNQLMTFFAAGHETTSVSLTWAIYALCLNPAMQTRLRDEVRAHLPSVDDASAALTSVDFDRLPYLNAVVNETLRRYPAVPVTGRVAIQDTTVLGVPVARGTPVTIPQWAINVDKKLWGEDAEEFNPERWLDSRDGATTLNNTGGASSNYALATFLHGPRSCIGTAFAKGEFACLLAAWIGRFEFELVDKTLMDPDKLKVKSGVTIKPMDGLHVVARVVPGY</sequence>
<comment type="caution">
    <text evidence="6">The sequence shown here is derived from an EMBL/GenBank/DDBJ whole genome shotgun (WGS) entry which is preliminary data.</text>
</comment>
<feature type="binding site" description="axial binding residue" evidence="4">
    <location>
        <position position="577"/>
    </location>
    <ligand>
        <name>heme</name>
        <dbReference type="ChEBI" id="CHEBI:30413"/>
    </ligand>
    <ligandPart>
        <name>Fe</name>
        <dbReference type="ChEBI" id="CHEBI:18248"/>
    </ligandPart>
</feature>
<keyword evidence="3 4" id="KW-0408">Iron</keyword>
<dbReference type="PRINTS" id="PR00385">
    <property type="entry name" value="P450"/>
</dbReference>
<dbReference type="InterPro" id="IPR001128">
    <property type="entry name" value="Cyt_P450"/>
</dbReference>
<evidence type="ECO:0000256" key="1">
    <source>
        <dbReference type="ARBA" id="ARBA00022617"/>
    </source>
</evidence>
<name>A0A9W8QGI8_AKAMU</name>
<evidence type="ECO:0008006" key="8">
    <source>
        <dbReference type="Google" id="ProtNLM"/>
    </source>
</evidence>
<dbReference type="PANTHER" id="PTHR24305">
    <property type="entry name" value="CYTOCHROME P450"/>
    <property type="match status" value="1"/>
</dbReference>
<dbReference type="GeneID" id="80888329"/>
<evidence type="ECO:0000256" key="5">
    <source>
        <dbReference type="SAM" id="Phobius"/>
    </source>
</evidence>
<dbReference type="CDD" id="cd11069">
    <property type="entry name" value="CYP_FUM15-like"/>
    <property type="match status" value="1"/>
</dbReference>
<dbReference type="Gene3D" id="1.10.630.10">
    <property type="entry name" value="Cytochrome P450"/>
    <property type="match status" value="1"/>
</dbReference>
<dbReference type="GO" id="GO:0016705">
    <property type="term" value="F:oxidoreductase activity, acting on paired donors, with incorporation or reduction of molecular oxygen"/>
    <property type="evidence" value="ECO:0007669"/>
    <property type="project" value="InterPro"/>
</dbReference>
<dbReference type="SUPFAM" id="SSF48264">
    <property type="entry name" value="Cytochrome P450"/>
    <property type="match status" value="1"/>
</dbReference>
<accession>A0A9W8QGI8</accession>
<dbReference type="AlphaFoldDB" id="A0A9W8QGI8"/>
<dbReference type="InterPro" id="IPR050121">
    <property type="entry name" value="Cytochrome_P450_monoxygenase"/>
</dbReference>
<keyword evidence="7" id="KW-1185">Reference proteome</keyword>
<dbReference type="GO" id="GO:0020037">
    <property type="term" value="F:heme binding"/>
    <property type="evidence" value="ECO:0007669"/>
    <property type="project" value="InterPro"/>
</dbReference>
<dbReference type="InterPro" id="IPR036396">
    <property type="entry name" value="Cyt_P450_sf"/>
</dbReference>
<organism evidence="6 7">
    <name type="scientific">Akanthomyces muscarius</name>
    <name type="common">Entomopathogenic fungus</name>
    <name type="synonym">Lecanicillium muscarium</name>
    <dbReference type="NCBI Taxonomy" id="2231603"/>
    <lineage>
        <taxon>Eukaryota</taxon>
        <taxon>Fungi</taxon>
        <taxon>Dikarya</taxon>
        <taxon>Ascomycota</taxon>
        <taxon>Pezizomycotina</taxon>
        <taxon>Sordariomycetes</taxon>
        <taxon>Hypocreomycetidae</taxon>
        <taxon>Hypocreales</taxon>
        <taxon>Cordycipitaceae</taxon>
        <taxon>Akanthomyces</taxon>
    </lineage>
</organism>
<evidence type="ECO:0000256" key="4">
    <source>
        <dbReference type="PIRSR" id="PIRSR602401-1"/>
    </source>
</evidence>
<keyword evidence="5" id="KW-1133">Transmembrane helix</keyword>
<dbReference type="GO" id="GO:0005506">
    <property type="term" value="F:iron ion binding"/>
    <property type="evidence" value="ECO:0007669"/>
    <property type="project" value="InterPro"/>
</dbReference>
<evidence type="ECO:0000313" key="7">
    <source>
        <dbReference type="Proteomes" id="UP001144673"/>
    </source>
</evidence>
<feature type="transmembrane region" description="Helical" evidence="5">
    <location>
        <begin position="119"/>
        <end position="145"/>
    </location>
</feature>
<dbReference type="FunFam" id="1.10.630.10:FF:000051">
    <property type="entry name" value="Cytochrome P450 monooxygenase (Fum15)"/>
    <property type="match status" value="1"/>
</dbReference>
<keyword evidence="1 4" id="KW-0349">Heme</keyword>
<evidence type="ECO:0000313" key="6">
    <source>
        <dbReference type="EMBL" id="KAJ4155950.1"/>
    </source>
</evidence>
<protein>
    <recommendedName>
        <fullName evidence="8">Cytochrome P450 monooxygenase</fullName>
    </recommendedName>
</protein>
<dbReference type="RefSeq" id="XP_056056074.1">
    <property type="nucleotide sequence ID" value="XM_056199204.1"/>
</dbReference>
<keyword evidence="2 4" id="KW-0479">Metal-binding</keyword>
<dbReference type="PANTHER" id="PTHR24305:SF227">
    <property type="entry name" value="P450, PUTATIVE (EUROFUNG)-RELATED"/>
    <property type="match status" value="1"/>
</dbReference>
<dbReference type="Proteomes" id="UP001144673">
    <property type="component" value="Chromosome 6"/>
</dbReference>